<keyword evidence="4" id="KW-1185">Reference proteome</keyword>
<feature type="transmembrane region" description="Helical" evidence="2">
    <location>
        <begin position="12"/>
        <end position="35"/>
    </location>
</feature>
<dbReference type="RefSeq" id="WP_212321304.1">
    <property type="nucleotide sequence ID" value="NZ_AP024463.1"/>
</dbReference>
<organism evidence="3 4">
    <name type="scientific">Arachnia rubra</name>
    <dbReference type="NCBI Taxonomy" id="1547448"/>
    <lineage>
        <taxon>Bacteria</taxon>
        <taxon>Bacillati</taxon>
        <taxon>Actinomycetota</taxon>
        <taxon>Actinomycetes</taxon>
        <taxon>Propionibacteriales</taxon>
        <taxon>Propionibacteriaceae</taxon>
        <taxon>Arachnia</taxon>
    </lineage>
</organism>
<keyword evidence="2" id="KW-0812">Transmembrane</keyword>
<gene>
    <name evidence="3" type="ORF">J5A65_09065</name>
</gene>
<dbReference type="EMBL" id="CP072384">
    <property type="protein sequence ID" value="QUC07103.1"/>
    <property type="molecule type" value="Genomic_DNA"/>
</dbReference>
<feature type="region of interest" description="Disordered" evidence="1">
    <location>
        <begin position="138"/>
        <end position="158"/>
    </location>
</feature>
<sequence>MPSRSKDQPITPWGAFAMFWILLAAIAASSIPMMLGVAITAPIPWLGELKSFTPWHIFHFLWMYPILWCTGAVSEPTIKYLFSANPDSRLAQFIDDSISCLAIAFMYYIVFFQHPLGAIFAAIISFLLMKIYVEWSEKRSPPDESESDEPETTGTGDS</sequence>
<dbReference type="Proteomes" id="UP000678513">
    <property type="component" value="Chromosome"/>
</dbReference>
<reference evidence="3 4" key="1">
    <citation type="submission" date="2021-03" db="EMBL/GenBank/DDBJ databases">
        <title>Human Oral Microbial Genomes.</title>
        <authorList>
            <person name="Johnston C.D."/>
            <person name="Chen T."/>
            <person name="Dewhirst F.E."/>
        </authorList>
    </citation>
    <scope>NUCLEOTIDE SEQUENCE [LARGE SCALE GENOMIC DNA]</scope>
    <source>
        <strain evidence="3 4">DSMZ 100122</strain>
    </source>
</reference>
<evidence type="ECO:0000313" key="3">
    <source>
        <dbReference type="EMBL" id="QUC07103.1"/>
    </source>
</evidence>
<name>A0ABX7Y3J5_9ACTN</name>
<evidence type="ECO:0000256" key="1">
    <source>
        <dbReference type="SAM" id="MobiDB-lite"/>
    </source>
</evidence>
<feature type="transmembrane region" description="Helical" evidence="2">
    <location>
        <begin position="55"/>
        <end position="73"/>
    </location>
</feature>
<keyword evidence="2" id="KW-0472">Membrane</keyword>
<proteinExistence type="predicted"/>
<accession>A0ABX7Y3J5</accession>
<evidence type="ECO:0000313" key="4">
    <source>
        <dbReference type="Proteomes" id="UP000678513"/>
    </source>
</evidence>
<evidence type="ECO:0000256" key="2">
    <source>
        <dbReference type="SAM" id="Phobius"/>
    </source>
</evidence>
<keyword evidence="2" id="KW-1133">Transmembrane helix</keyword>
<protein>
    <submittedName>
        <fullName evidence="3">Uncharacterized protein</fullName>
    </submittedName>
</protein>